<reference evidence="3 4" key="1">
    <citation type="submission" date="2013-03" db="EMBL/GenBank/DDBJ databases">
        <title>The Genome Sequence of Capronia coronata CBS 617.96.</title>
        <authorList>
            <consortium name="The Broad Institute Genomics Platform"/>
            <person name="Cuomo C."/>
            <person name="de Hoog S."/>
            <person name="Gorbushina A."/>
            <person name="Walker B."/>
            <person name="Young S.K."/>
            <person name="Zeng Q."/>
            <person name="Gargeya S."/>
            <person name="Fitzgerald M."/>
            <person name="Haas B."/>
            <person name="Abouelleil A."/>
            <person name="Allen A.W."/>
            <person name="Alvarado L."/>
            <person name="Arachchi H.M."/>
            <person name="Berlin A.M."/>
            <person name="Chapman S.B."/>
            <person name="Gainer-Dewar J."/>
            <person name="Goldberg J."/>
            <person name="Griggs A."/>
            <person name="Gujja S."/>
            <person name="Hansen M."/>
            <person name="Howarth C."/>
            <person name="Imamovic A."/>
            <person name="Ireland A."/>
            <person name="Larimer J."/>
            <person name="McCowan C."/>
            <person name="Murphy C."/>
            <person name="Pearson M."/>
            <person name="Poon T.W."/>
            <person name="Priest M."/>
            <person name="Roberts A."/>
            <person name="Saif S."/>
            <person name="Shea T."/>
            <person name="Sisk P."/>
            <person name="Sykes S."/>
            <person name="Wortman J."/>
            <person name="Nusbaum C."/>
            <person name="Birren B."/>
        </authorList>
    </citation>
    <scope>NUCLEOTIDE SEQUENCE [LARGE SCALE GENOMIC DNA]</scope>
    <source>
        <strain evidence="3 4">CBS 617.96</strain>
    </source>
</reference>
<dbReference type="GO" id="GO:0016020">
    <property type="term" value="C:membrane"/>
    <property type="evidence" value="ECO:0007669"/>
    <property type="project" value="TreeGrafter"/>
</dbReference>
<dbReference type="OrthoDB" id="14833at2759"/>
<name>W9XSN7_9EURO</name>
<comment type="similarity">
    <text evidence="1 2">Belongs to the OSBP family.</text>
</comment>
<dbReference type="Gene3D" id="1.10.287.2720">
    <property type="match status" value="1"/>
</dbReference>
<gene>
    <name evidence="3" type="ORF">A1O1_08474</name>
</gene>
<dbReference type="GO" id="GO:0008142">
    <property type="term" value="F:oxysterol binding"/>
    <property type="evidence" value="ECO:0007669"/>
    <property type="project" value="TreeGrafter"/>
</dbReference>
<dbReference type="PANTHER" id="PTHR10972:SF92">
    <property type="entry name" value="OXYSTEROL BINDING PROTEIN"/>
    <property type="match status" value="1"/>
</dbReference>
<dbReference type="RefSeq" id="XP_007727524.1">
    <property type="nucleotide sequence ID" value="XM_007729334.1"/>
</dbReference>
<dbReference type="eggNOG" id="KOG2210">
    <property type="taxonomic scope" value="Eukaryota"/>
</dbReference>
<dbReference type="HOGENOM" id="CLU_012334_0_2_1"/>
<dbReference type="PROSITE" id="PS01013">
    <property type="entry name" value="OSBP"/>
    <property type="match status" value="1"/>
</dbReference>
<evidence type="ECO:0000256" key="2">
    <source>
        <dbReference type="RuleBase" id="RU003844"/>
    </source>
</evidence>
<dbReference type="Gene3D" id="2.40.160.120">
    <property type="match status" value="1"/>
</dbReference>
<dbReference type="Gene3D" id="3.30.70.3490">
    <property type="match status" value="1"/>
</dbReference>
<dbReference type="GeneID" id="19163323"/>
<dbReference type="GO" id="GO:0005829">
    <property type="term" value="C:cytosol"/>
    <property type="evidence" value="ECO:0007669"/>
    <property type="project" value="TreeGrafter"/>
</dbReference>
<protein>
    <recommendedName>
        <fullName evidence="5">Oxysterol-binding protein</fullName>
    </recommendedName>
</protein>
<evidence type="ECO:0000313" key="3">
    <source>
        <dbReference type="EMBL" id="EXJ80330.1"/>
    </source>
</evidence>
<dbReference type="InterPro" id="IPR037239">
    <property type="entry name" value="OSBP_sf"/>
</dbReference>
<dbReference type="InterPro" id="IPR018494">
    <property type="entry name" value="Oxysterol-bd_CS"/>
</dbReference>
<dbReference type="EMBL" id="AMWN01000008">
    <property type="protein sequence ID" value="EXJ80330.1"/>
    <property type="molecule type" value="Genomic_DNA"/>
</dbReference>
<proteinExistence type="inferred from homology"/>
<keyword evidence="4" id="KW-1185">Reference proteome</keyword>
<evidence type="ECO:0000313" key="4">
    <source>
        <dbReference type="Proteomes" id="UP000019484"/>
    </source>
</evidence>
<accession>W9XSN7</accession>
<dbReference type="Proteomes" id="UP000019484">
    <property type="component" value="Unassembled WGS sequence"/>
</dbReference>
<organism evidence="3 4">
    <name type="scientific">Capronia coronata CBS 617.96</name>
    <dbReference type="NCBI Taxonomy" id="1182541"/>
    <lineage>
        <taxon>Eukaryota</taxon>
        <taxon>Fungi</taxon>
        <taxon>Dikarya</taxon>
        <taxon>Ascomycota</taxon>
        <taxon>Pezizomycotina</taxon>
        <taxon>Eurotiomycetes</taxon>
        <taxon>Chaetothyriomycetidae</taxon>
        <taxon>Chaetothyriales</taxon>
        <taxon>Herpotrichiellaceae</taxon>
        <taxon>Capronia</taxon>
    </lineage>
</organism>
<dbReference type="AlphaFoldDB" id="W9XSN7"/>
<dbReference type="STRING" id="1182541.W9XSN7"/>
<comment type="caution">
    <text evidence="3">The sequence shown here is derived from an EMBL/GenBank/DDBJ whole genome shotgun (WGS) entry which is preliminary data.</text>
</comment>
<dbReference type="SUPFAM" id="SSF144000">
    <property type="entry name" value="Oxysterol-binding protein-like"/>
    <property type="match status" value="1"/>
</dbReference>
<dbReference type="Pfam" id="PF01237">
    <property type="entry name" value="Oxysterol_BP"/>
    <property type="match status" value="1"/>
</dbReference>
<dbReference type="PANTHER" id="PTHR10972">
    <property type="entry name" value="OXYSTEROL-BINDING PROTEIN-RELATED"/>
    <property type="match status" value="1"/>
</dbReference>
<dbReference type="InterPro" id="IPR000648">
    <property type="entry name" value="Oxysterol-bd"/>
</dbReference>
<sequence>MVARLGNISALKDFLAFLATVRGDISHITAPPFILAPQSLTEFPSYMAERPSLFTAAAHEPSAEGRILLVLKLYLASLQRQYYVGRTVQEGLKKPLNPFLGELFLCEYTQNQNDVTTTEKPSTSTSTVRVVSEQVSHHPPTTACYLSADENGVHAEAYSTQHTSLSGTSILIRQAGHIVLTVDKYDETYLLPLPDVCARGVLSGVPWPELDDTYKIVSSSGFTAGMRFTGKRFWGGERNMFEASIYRTADQARKSLFTVSGSWSSRFTIFNALGQKVEVFDLADRKNQPVPPSIRPLEKQSPWESRRAWGPTFDAIKNDDFAAVVHQKSRLETAQRHMRKQEHIDGKKWEAMFFSRYDEPGVDGNEAVEKLFDELDFAEAERLRGTSGCWRFDREKEESWRCGQGSWRPESPMG</sequence>
<evidence type="ECO:0000256" key="1">
    <source>
        <dbReference type="ARBA" id="ARBA00008842"/>
    </source>
</evidence>
<evidence type="ECO:0008006" key="5">
    <source>
        <dbReference type="Google" id="ProtNLM"/>
    </source>
</evidence>